<keyword evidence="3" id="KW-0378">Hydrolase</keyword>
<dbReference type="PATRIC" id="fig|1526658.3.peg.1036"/>
<dbReference type="GO" id="GO:0016787">
    <property type="term" value="F:hydrolase activity"/>
    <property type="evidence" value="ECO:0007669"/>
    <property type="project" value="UniProtKB-KW"/>
</dbReference>
<dbReference type="SMART" id="SM00849">
    <property type="entry name" value="Lactamase_B"/>
    <property type="match status" value="1"/>
</dbReference>
<name>A0A0N1N2I0_9HYPH</name>
<keyword evidence="4" id="KW-0862">Zinc</keyword>
<dbReference type="Pfam" id="PF00753">
    <property type="entry name" value="Lactamase_B"/>
    <property type="match status" value="1"/>
</dbReference>
<dbReference type="PROSITE" id="PS51318">
    <property type="entry name" value="TAT"/>
    <property type="match status" value="1"/>
</dbReference>
<evidence type="ECO:0000313" key="7">
    <source>
        <dbReference type="Proteomes" id="UP000037822"/>
    </source>
</evidence>
<reference evidence="6 7" key="1">
    <citation type="submission" date="2015-07" db="EMBL/GenBank/DDBJ databases">
        <title>Whole genome sequencing of Bosea vaviloviae isolated from cave pool.</title>
        <authorList>
            <person name="Tan N.E.H."/>
            <person name="Lee Y.P."/>
            <person name="Gan H.M."/>
            <person name="Barton H."/>
            <person name="Savka M.A."/>
        </authorList>
    </citation>
    <scope>NUCLEOTIDE SEQUENCE [LARGE SCALE GENOMIC DNA]</scope>
    <source>
        <strain evidence="6 7">SD260</strain>
    </source>
</reference>
<evidence type="ECO:0000256" key="1">
    <source>
        <dbReference type="ARBA" id="ARBA00007749"/>
    </source>
</evidence>
<organism evidence="6 7">
    <name type="scientific">Bosea vaviloviae</name>
    <dbReference type="NCBI Taxonomy" id="1526658"/>
    <lineage>
        <taxon>Bacteria</taxon>
        <taxon>Pseudomonadati</taxon>
        <taxon>Pseudomonadota</taxon>
        <taxon>Alphaproteobacteria</taxon>
        <taxon>Hyphomicrobiales</taxon>
        <taxon>Boseaceae</taxon>
        <taxon>Bosea</taxon>
    </lineage>
</organism>
<dbReference type="CDD" id="cd07720">
    <property type="entry name" value="OPHC2-like_MBL-fold"/>
    <property type="match status" value="1"/>
</dbReference>
<comment type="caution">
    <text evidence="6">The sequence shown here is derived from an EMBL/GenBank/DDBJ whole genome shotgun (WGS) entry which is preliminary data.</text>
</comment>
<comment type="similarity">
    <text evidence="1">Belongs to the metallo-beta-lactamase superfamily.</text>
</comment>
<dbReference type="InterPro" id="IPR001279">
    <property type="entry name" value="Metallo-B-lactamas"/>
</dbReference>
<dbReference type="EMBL" id="LGSZ01000045">
    <property type="protein sequence ID" value="KPH80175.1"/>
    <property type="molecule type" value="Genomic_DNA"/>
</dbReference>
<evidence type="ECO:0000313" key="6">
    <source>
        <dbReference type="EMBL" id="KPH80175.1"/>
    </source>
</evidence>
<dbReference type="PANTHER" id="PTHR42978:SF6">
    <property type="entry name" value="QUORUM-QUENCHING LACTONASE YTNP-RELATED"/>
    <property type="match status" value="1"/>
</dbReference>
<dbReference type="InterPro" id="IPR006311">
    <property type="entry name" value="TAT_signal"/>
</dbReference>
<keyword evidence="7" id="KW-1185">Reference proteome</keyword>
<dbReference type="Proteomes" id="UP000037822">
    <property type="component" value="Unassembled WGS sequence"/>
</dbReference>
<evidence type="ECO:0000256" key="4">
    <source>
        <dbReference type="ARBA" id="ARBA00022833"/>
    </source>
</evidence>
<dbReference type="PANTHER" id="PTHR42978">
    <property type="entry name" value="QUORUM-QUENCHING LACTONASE YTNP-RELATED-RELATED"/>
    <property type="match status" value="1"/>
</dbReference>
<dbReference type="RefSeq" id="WP_054209717.1">
    <property type="nucleotide sequence ID" value="NZ_LGSZ01000045.1"/>
</dbReference>
<dbReference type="SUPFAM" id="SSF56281">
    <property type="entry name" value="Metallo-hydrolase/oxidoreductase"/>
    <property type="match status" value="1"/>
</dbReference>
<dbReference type="GO" id="GO:0046872">
    <property type="term" value="F:metal ion binding"/>
    <property type="evidence" value="ECO:0007669"/>
    <property type="project" value="UniProtKB-KW"/>
</dbReference>
<dbReference type="AlphaFoldDB" id="A0A0N1N2I0"/>
<sequence length="332" mass="35752">MSNETFSLPSASRRGFLGSAAALAAGAACPLGAPALAKAPLSRTQPGYFYRFMLGTAEVTVVSDGPLPLGDPGASFLGVPKETVYGMLDASFLPKDNVVLEQNIPIVNFGDRLVMFDTGMGFSKAFGPTTGRLQKSLDEAGIKPSDIDDIVCSHAHIDHIGGICTADGKALFPNARIHISQIDFDFWTDESKLGSPLKAFIEHARANLLPVRDRIVFFKDQQEFLPGIQAIAAPGHTAGHHIFKVASGPSSFAFLGDLTHHAVLLTENPRLEFAYDSDPKQAVQSRVRLLTRLAEERTPVMSYHFAWPGFGNLAKAGDGFRYLPAPMQMLPG</sequence>
<protein>
    <submittedName>
        <fullName evidence="6">Beta-lactamase</fullName>
    </submittedName>
</protein>
<proteinExistence type="inferred from homology"/>
<accession>A0A0N1N2I0</accession>
<feature type="domain" description="Metallo-beta-lactamase" evidence="5">
    <location>
        <begin position="101"/>
        <end position="304"/>
    </location>
</feature>
<dbReference type="InterPro" id="IPR036866">
    <property type="entry name" value="RibonucZ/Hydroxyglut_hydro"/>
</dbReference>
<dbReference type="OrthoDB" id="9803916at2"/>
<dbReference type="InterPro" id="IPR051013">
    <property type="entry name" value="MBL_superfamily_lactonases"/>
</dbReference>
<gene>
    <name evidence="6" type="ORF">AE618_14185</name>
</gene>
<keyword evidence="2" id="KW-0479">Metal-binding</keyword>
<evidence type="ECO:0000259" key="5">
    <source>
        <dbReference type="SMART" id="SM00849"/>
    </source>
</evidence>
<dbReference type="Gene3D" id="3.60.15.10">
    <property type="entry name" value="Ribonuclease Z/Hydroxyacylglutathione hydrolase-like"/>
    <property type="match status" value="1"/>
</dbReference>
<evidence type="ECO:0000256" key="3">
    <source>
        <dbReference type="ARBA" id="ARBA00022801"/>
    </source>
</evidence>
<evidence type="ECO:0000256" key="2">
    <source>
        <dbReference type="ARBA" id="ARBA00022723"/>
    </source>
</evidence>